<gene>
    <name evidence="2" type="ORF">PHJA_002181200</name>
</gene>
<dbReference type="EMBL" id="BMAC01000625">
    <property type="protein sequence ID" value="GFQ00372.1"/>
    <property type="molecule type" value="Genomic_DNA"/>
</dbReference>
<dbReference type="Pfam" id="PF08153">
    <property type="entry name" value="NGP1NT"/>
    <property type="match status" value="1"/>
</dbReference>
<feature type="domain" description="Nucleolar GTP-binding protein 2 N-terminal" evidence="1">
    <location>
        <begin position="1"/>
        <end position="80"/>
    </location>
</feature>
<dbReference type="Proteomes" id="UP000653305">
    <property type="component" value="Unassembled WGS sequence"/>
</dbReference>
<comment type="caution">
    <text evidence="2">The sequence shown here is derived from an EMBL/GenBank/DDBJ whole genome shotgun (WGS) entry which is preliminary data.</text>
</comment>
<evidence type="ECO:0000313" key="3">
    <source>
        <dbReference type="Proteomes" id="UP000653305"/>
    </source>
</evidence>
<dbReference type="OrthoDB" id="444945at2759"/>
<reference evidence="2" key="1">
    <citation type="submission" date="2020-07" db="EMBL/GenBank/DDBJ databases">
        <title>Ethylene signaling mediates host invasion by parasitic plants.</title>
        <authorList>
            <person name="Yoshida S."/>
        </authorList>
    </citation>
    <scope>NUCLEOTIDE SEQUENCE</scope>
    <source>
        <strain evidence="2">Okayama</strain>
    </source>
</reference>
<dbReference type="AlphaFoldDB" id="A0A830D1Y0"/>
<dbReference type="InterPro" id="IPR012971">
    <property type="entry name" value="NOG2_N_dom"/>
</dbReference>
<keyword evidence="3" id="KW-1185">Reference proteome</keyword>
<organism evidence="2 3">
    <name type="scientific">Phtheirospermum japonicum</name>
    <dbReference type="NCBI Taxonomy" id="374723"/>
    <lineage>
        <taxon>Eukaryota</taxon>
        <taxon>Viridiplantae</taxon>
        <taxon>Streptophyta</taxon>
        <taxon>Embryophyta</taxon>
        <taxon>Tracheophyta</taxon>
        <taxon>Spermatophyta</taxon>
        <taxon>Magnoliopsida</taxon>
        <taxon>eudicotyledons</taxon>
        <taxon>Gunneridae</taxon>
        <taxon>Pentapetalae</taxon>
        <taxon>asterids</taxon>
        <taxon>lamiids</taxon>
        <taxon>Lamiales</taxon>
        <taxon>Orobanchaceae</taxon>
        <taxon>Orobanchaceae incertae sedis</taxon>
        <taxon>Phtheirospermum</taxon>
    </lineage>
</organism>
<evidence type="ECO:0000259" key="1">
    <source>
        <dbReference type="Pfam" id="PF08153"/>
    </source>
</evidence>
<evidence type="ECO:0000313" key="2">
    <source>
        <dbReference type="EMBL" id="GFQ00372.1"/>
    </source>
</evidence>
<name>A0A830D1Y0_9LAMI</name>
<accession>A0A830D1Y0</accession>
<proteinExistence type="predicted"/>
<sequence>MYKKRPTRDSEGNILKHDLQSKLPSTRIMPDRRLFGNTQVVNQKQLEHFREELQNRMSSSYNVILKERKLPMSLLNDHQKV</sequence>
<protein>
    <submittedName>
        <fullName evidence="2">Nucleolar GTP-binding protein 2</fullName>
    </submittedName>
</protein>